<dbReference type="InterPro" id="IPR040442">
    <property type="entry name" value="Pyrv_kinase-like_dom_sf"/>
</dbReference>
<dbReference type="RefSeq" id="WP_310245289.1">
    <property type="nucleotide sequence ID" value="NZ_JAVDXX010000001.1"/>
</dbReference>
<comment type="cofactor">
    <cofactor evidence="1">
        <name>Mg(2+)</name>
        <dbReference type="ChEBI" id="CHEBI:18420"/>
    </cofactor>
</comment>
<reference evidence="5" key="1">
    <citation type="submission" date="2023-07" db="EMBL/GenBank/DDBJ databases">
        <title>Sequencing the genomes of 1000 actinobacteria strains.</title>
        <authorList>
            <person name="Klenk H.-P."/>
        </authorList>
    </citation>
    <scope>NUCLEOTIDE SEQUENCE</scope>
    <source>
        <strain evidence="5">DSM 13068</strain>
    </source>
</reference>
<name>A0ABU1YWW3_9MICC</name>
<evidence type="ECO:0000313" key="6">
    <source>
        <dbReference type="Proteomes" id="UP001180715"/>
    </source>
</evidence>
<evidence type="ECO:0000256" key="2">
    <source>
        <dbReference type="ARBA" id="ARBA00022723"/>
    </source>
</evidence>
<dbReference type="EMBL" id="JAVDXX010000001">
    <property type="protein sequence ID" value="MDR7292842.1"/>
    <property type="molecule type" value="Genomic_DNA"/>
</dbReference>
<protein>
    <submittedName>
        <fullName evidence="5">Citrate lyase subunit beta/citryl-CoA lyase</fullName>
        <ecNumber evidence="5">4.1.3.34</ecNumber>
    </submittedName>
</protein>
<gene>
    <name evidence="5" type="ORF">J2S67_000110</name>
</gene>
<evidence type="ECO:0000256" key="1">
    <source>
        <dbReference type="ARBA" id="ARBA00001946"/>
    </source>
</evidence>
<keyword evidence="3" id="KW-0460">Magnesium</keyword>
<evidence type="ECO:0000313" key="5">
    <source>
        <dbReference type="EMBL" id="MDR7292842.1"/>
    </source>
</evidence>
<keyword evidence="6" id="KW-1185">Reference proteome</keyword>
<dbReference type="InterPro" id="IPR011206">
    <property type="entry name" value="Citrate_lyase_beta/mcl1/mcl2"/>
</dbReference>
<accession>A0ABU1YWW3</accession>
<dbReference type="InterPro" id="IPR015813">
    <property type="entry name" value="Pyrv/PenolPyrv_kinase-like_dom"/>
</dbReference>
<dbReference type="PANTHER" id="PTHR32308:SF0">
    <property type="entry name" value="HPCH_HPAI ALDOLASE_CITRATE LYASE DOMAIN-CONTAINING PROTEIN"/>
    <property type="match status" value="1"/>
</dbReference>
<dbReference type="Pfam" id="PF03328">
    <property type="entry name" value="HpcH_HpaI"/>
    <property type="match status" value="1"/>
</dbReference>
<dbReference type="PANTHER" id="PTHR32308">
    <property type="entry name" value="LYASE BETA SUBUNIT, PUTATIVE (AFU_ORTHOLOGUE AFUA_4G13030)-RELATED"/>
    <property type="match status" value="1"/>
</dbReference>
<keyword evidence="2" id="KW-0479">Metal-binding</keyword>
<comment type="caution">
    <text evidence="5">The sequence shown here is derived from an EMBL/GenBank/DDBJ whole genome shotgun (WGS) entry which is preliminary data.</text>
</comment>
<evidence type="ECO:0000256" key="3">
    <source>
        <dbReference type="ARBA" id="ARBA00022842"/>
    </source>
</evidence>
<dbReference type="InterPro" id="IPR005000">
    <property type="entry name" value="Aldolase/citrate-lyase_domain"/>
</dbReference>
<dbReference type="PIRSF" id="PIRSF015582">
    <property type="entry name" value="Cit_lyase_B"/>
    <property type="match status" value="1"/>
</dbReference>
<dbReference type="EC" id="4.1.3.34" evidence="5"/>
<evidence type="ECO:0000259" key="4">
    <source>
        <dbReference type="Pfam" id="PF03328"/>
    </source>
</evidence>
<feature type="domain" description="HpcH/HpaI aldolase/citrate lyase" evidence="4">
    <location>
        <begin position="5"/>
        <end position="227"/>
    </location>
</feature>
<dbReference type="Gene3D" id="3.20.20.60">
    <property type="entry name" value="Phosphoenolpyruvate-binding domains"/>
    <property type="match status" value="1"/>
</dbReference>
<dbReference type="Proteomes" id="UP001180715">
    <property type="component" value="Unassembled WGS sequence"/>
</dbReference>
<dbReference type="SUPFAM" id="SSF51621">
    <property type="entry name" value="Phosphoenolpyruvate/pyruvate domain"/>
    <property type="match status" value="1"/>
</dbReference>
<organism evidence="5 6">
    <name type="scientific">Pseudoglutamicibacter albus</name>
    <dbReference type="NCBI Taxonomy" id="98671"/>
    <lineage>
        <taxon>Bacteria</taxon>
        <taxon>Bacillati</taxon>
        <taxon>Actinomycetota</taxon>
        <taxon>Actinomycetes</taxon>
        <taxon>Micrococcales</taxon>
        <taxon>Micrococcaceae</taxon>
        <taxon>Pseudoglutamicibacter</taxon>
    </lineage>
</organism>
<sequence>MKPARSVLFVPGHRRSMIDKALASNADALILDLEDAVPESEKQLARETVTEVLESASPAGPQILVRPNALDTEHFGRDIATVASPALTAFLLPKLFSRDDVISFDALVTAAEINAGIQRGRIGLVPSLETAASVNRVDEILQGPRVVGVMAAAAKNADISREVGFNWSEEGTETLYLRSKVVVAARAAGVRIILLGLWQEVNNLEGLERFAADNCNLGYSGQVLIHPKHIDIVNEAYGISEDDANYYRELVAAFEAGTERGLGAVTYAGEHIDKAHANHARELLSLTGYDC</sequence>
<dbReference type="GO" id="GO:0008816">
    <property type="term" value="F:citryl-CoA lyase activity"/>
    <property type="evidence" value="ECO:0007669"/>
    <property type="project" value="UniProtKB-EC"/>
</dbReference>
<keyword evidence="5" id="KW-0456">Lyase</keyword>
<proteinExistence type="predicted"/>